<dbReference type="AlphaFoldDB" id="A0AAV7HYF3"/>
<comment type="caution">
    <text evidence="1">The sequence shown here is derived from an EMBL/GenBank/DDBJ whole genome shotgun (WGS) entry which is preliminary data.</text>
</comment>
<accession>A0AAV7HYF3</accession>
<sequence>MHLGTSTARSTHKASPERVGMKEEYGKVNLWHAGLRDGMLKIPGEIVIPYAEFGPLNSRNSTRNTYHDSCPRYPTFGHLRQTKIQWVWIRDDEKTGFKFLISDISRIEGGENLIDMISDVRNYSVTLILENDKIFYSICKKIEYAGLDVSDLSTMTDSDSITALSHVADEDVYPNVRACYVDKSISNESENDNTETSTLYMATDQWVWIRDDGKKSFQIHINHISSIERSNKISLLINGGMKHRLSFSFCS</sequence>
<protein>
    <submittedName>
        <fullName evidence="1">Uncharacterized protein</fullName>
    </submittedName>
</protein>
<reference evidence="1 2" key="1">
    <citation type="journal article" date="2021" name="J. Hered.">
        <title>A chromosome-level genome assembly of the parasitoid wasp, Cotesia glomerata (Hymenoptera: Braconidae).</title>
        <authorList>
            <person name="Pinto B.J."/>
            <person name="Weis J.J."/>
            <person name="Gamble T."/>
            <person name="Ode P.J."/>
            <person name="Paul R."/>
            <person name="Zaspel J.M."/>
        </authorList>
    </citation>
    <scope>NUCLEOTIDE SEQUENCE [LARGE SCALE GENOMIC DNA]</scope>
    <source>
        <strain evidence="1">CgM1</strain>
    </source>
</reference>
<gene>
    <name evidence="1" type="ORF">KQX54_017605</name>
</gene>
<organism evidence="1 2">
    <name type="scientific">Cotesia glomerata</name>
    <name type="common">Lepidopteran parasitic wasp</name>
    <name type="synonym">Apanteles glomeratus</name>
    <dbReference type="NCBI Taxonomy" id="32391"/>
    <lineage>
        <taxon>Eukaryota</taxon>
        <taxon>Metazoa</taxon>
        <taxon>Ecdysozoa</taxon>
        <taxon>Arthropoda</taxon>
        <taxon>Hexapoda</taxon>
        <taxon>Insecta</taxon>
        <taxon>Pterygota</taxon>
        <taxon>Neoptera</taxon>
        <taxon>Endopterygota</taxon>
        <taxon>Hymenoptera</taxon>
        <taxon>Apocrita</taxon>
        <taxon>Ichneumonoidea</taxon>
        <taxon>Braconidae</taxon>
        <taxon>Microgastrinae</taxon>
        <taxon>Cotesia</taxon>
    </lineage>
</organism>
<proteinExistence type="predicted"/>
<dbReference type="EMBL" id="JAHXZJ010001864">
    <property type="protein sequence ID" value="KAH0550128.1"/>
    <property type="molecule type" value="Genomic_DNA"/>
</dbReference>
<name>A0AAV7HYF3_COTGL</name>
<keyword evidence="2" id="KW-1185">Reference proteome</keyword>
<dbReference type="Proteomes" id="UP000826195">
    <property type="component" value="Unassembled WGS sequence"/>
</dbReference>
<evidence type="ECO:0000313" key="2">
    <source>
        <dbReference type="Proteomes" id="UP000826195"/>
    </source>
</evidence>
<evidence type="ECO:0000313" key="1">
    <source>
        <dbReference type="EMBL" id="KAH0550128.1"/>
    </source>
</evidence>